<evidence type="ECO:0000313" key="2">
    <source>
        <dbReference type="EMBL" id="MER6266195.1"/>
    </source>
</evidence>
<dbReference type="PANTHER" id="PTHR36221:SF1">
    <property type="entry name" value="DUF742 DOMAIN-CONTAINING PROTEIN"/>
    <property type="match status" value="1"/>
</dbReference>
<dbReference type="InterPro" id="IPR007995">
    <property type="entry name" value="DUF742"/>
</dbReference>
<dbReference type="Pfam" id="PF05331">
    <property type="entry name" value="DUF742"/>
    <property type="match status" value="1"/>
</dbReference>
<dbReference type="RefSeq" id="WP_351954890.1">
    <property type="nucleotide sequence ID" value="NZ_JBEOZM010000001.1"/>
</dbReference>
<name>A0ABV1T8K1_9ACTN</name>
<keyword evidence="3" id="KW-1185">Reference proteome</keyword>
<proteinExistence type="predicted"/>
<sequence>MSTGEGPPGPRRDQDAEDEQTFADVLNAFSFGTGRRRRKTSGTGDTPQQATARDDGEATSPPATEPDGPDRPDEPDARKDHRQATEDPESAEPGTAAAFVRAYVWTGGRTSSHHHFEVETLVTAAGPEGVRGAAAQWDRTVLDLCREPRSVAEVAALAAVPLGVAKVLLGDLADRGMITVHETATDAGDVPTQALMERVLAGLRRL</sequence>
<feature type="compositionally biased region" description="Basic and acidic residues" evidence="1">
    <location>
        <begin position="68"/>
        <end position="85"/>
    </location>
</feature>
<reference evidence="2 3" key="1">
    <citation type="submission" date="2024-06" db="EMBL/GenBank/DDBJ databases">
        <title>The Natural Products Discovery Center: Release of the First 8490 Sequenced Strains for Exploring Actinobacteria Biosynthetic Diversity.</title>
        <authorList>
            <person name="Kalkreuter E."/>
            <person name="Kautsar S.A."/>
            <person name="Yang D."/>
            <person name="Bader C.D."/>
            <person name="Teijaro C.N."/>
            <person name="Fluegel L."/>
            <person name="Davis C.M."/>
            <person name="Simpson J.R."/>
            <person name="Lauterbach L."/>
            <person name="Steele A.D."/>
            <person name="Gui C."/>
            <person name="Meng S."/>
            <person name="Li G."/>
            <person name="Viehrig K."/>
            <person name="Ye F."/>
            <person name="Su P."/>
            <person name="Kiefer A.F."/>
            <person name="Nichols A."/>
            <person name="Cepeda A.J."/>
            <person name="Yan W."/>
            <person name="Fan B."/>
            <person name="Jiang Y."/>
            <person name="Adhikari A."/>
            <person name="Zheng C.-J."/>
            <person name="Schuster L."/>
            <person name="Cowan T.M."/>
            <person name="Smanski M.J."/>
            <person name="Chevrette M.G."/>
            <person name="De Carvalho L.P.S."/>
            <person name="Shen B."/>
        </authorList>
    </citation>
    <scope>NUCLEOTIDE SEQUENCE [LARGE SCALE GENOMIC DNA]</scope>
    <source>
        <strain evidence="2 3">NPDC001694</strain>
    </source>
</reference>
<evidence type="ECO:0000256" key="1">
    <source>
        <dbReference type="SAM" id="MobiDB-lite"/>
    </source>
</evidence>
<dbReference type="EMBL" id="JBEOZM010000001">
    <property type="protein sequence ID" value="MER6266195.1"/>
    <property type="molecule type" value="Genomic_DNA"/>
</dbReference>
<evidence type="ECO:0000313" key="3">
    <source>
        <dbReference type="Proteomes" id="UP001490365"/>
    </source>
</evidence>
<protein>
    <submittedName>
        <fullName evidence="2">DUF742 domain-containing protein</fullName>
    </submittedName>
</protein>
<accession>A0ABV1T8K1</accession>
<feature type="region of interest" description="Disordered" evidence="1">
    <location>
        <begin position="1"/>
        <end position="95"/>
    </location>
</feature>
<gene>
    <name evidence="2" type="ORF">ABT211_02665</name>
</gene>
<comment type="caution">
    <text evidence="2">The sequence shown here is derived from an EMBL/GenBank/DDBJ whole genome shotgun (WGS) entry which is preliminary data.</text>
</comment>
<organism evidence="2 3">
    <name type="scientific">Streptomyces sp. 900105755</name>
    <dbReference type="NCBI Taxonomy" id="3154389"/>
    <lineage>
        <taxon>Bacteria</taxon>
        <taxon>Bacillati</taxon>
        <taxon>Actinomycetota</taxon>
        <taxon>Actinomycetes</taxon>
        <taxon>Kitasatosporales</taxon>
        <taxon>Streptomycetaceae</taxon>
        <taxon>Streptomyces</taxon>
    </lineage>
</organism>
<dbReference type="PANTHER" id="PTHR36221">
    <property type="entry name" value="DUF742 DOMAIN-CONTAINING PROTEIN"/>
    <property type="match status" value="1"/>
</dbReference>
<dbReference type="Proteomes" id="UP001490365">
    <property type="component" value="Unassembled WGS sequence"/>
</dbReference>